<dbReference type="RefSeq" id="WP_087434379.1">
    <property type="nucleotide sequence ID" value="NZ_JAMDLV010000077.1"/>
</dbReference>
<evidence type="ECO:0000313" key="1">
    <source>
        <dbReference type="EMBL" id="MCY9523465.1"/>
    </source>
</evidence>
<gene>
    <name evidence="1" type="ORF">M5X09_28100</name>
</gene>
<protein>
    <submittedName>
        <fullName evidence="1">Uncharacterized protein</fullName>
    </submittedName>
</protein>
<name>A0ABT4E1H1_9BACL</name>
<accession>A0ABT4E1H1</accession>
<sequence>MIWKIKNTVAMKIKSSTKLQIRRVYWPSETLQGSEHLYCFFLSDAGGEWSKELGEDILLLRNQARRYAAKKK</sequence>
<dbReference type="EMBL" id="JAMDLW010000075">
    <property type="protein sequence ID" value="MCY9523465.1"/>
    <property type="molecule type" value="Genomic_DNA"/>
</dbReference>
<evidence type="ECO:0000313" key="2">
    <source>
        <dbReference type="Proteomes" id="UP001207626"/>
    </source>
</evidence>
<proteinExistence type="predicted"/>
<keyword evidence="2" id="KW-1185">Reference proteome</keyword>
<dbReference type="Proteomes" id="UP001207626">
    <property type="component" value="Unassembled WGS sequence"/>
</dbReference>
<reference evidence="1 2" key="1">
    <citation type="submission" date="2022-05" db="EMBL/GenBank/DDBJ databases">
        <title>Genome Sequencing of Bee-Associated Microbes.</title>
        <authorList>
            <person name="Dunlap C."/>
        </authorList>
    </citation>
    <scope>NUCLEOTIDE SEQUENCE [LARGE SCALE GENOMIC DNA]</scope>
    <source>
        <strain evidence="1 2">NRRL NRS-1438</strain>
    </source>
</reference>
<organism evidence="1 2">
    <name type="scientific">Paenibacillus apiarius</name>
    <dbReference type="NCBI Taxonomy" id="46240"/>
    <lineage>
        <taxon>Bacteria</taxon>
        <taxon>Bacillati</taxon>
        <taxon>Bacillota</taxon>
        <taxon>Bacilli</taxon>
        <taxon>Bacillales</taxon>
        <taxon>Paenibacillaceae</taxon>
        <taxon>Paenibacillus</taxon>
    </lineage>
</organism>
<comment type="caution">
    <text evidence="1">The sequence shown here is derived from an EMBL/GenBank/DDBJ whole genome shotgun (WGS) entry which is preliminary data.</text>
</comment>